<feature type="region of interest" description="Disordered" evidence="1">
    <location>
        <begin position="173"/>
        <end position="197"/>
    </location>
</feature>
<name>A0A2A2LZ89_9BILA</name>
<dbReference type="Gene3D" id="1.25.40.20">
    <property type="entry name" value="Ankyrin repeat-containing domain"/>
    <property type="match status" value="1"/>
</dbReference>
<comment type="caution">
    <text evidence="2">The sequence shown here is derived from an EMBL/GenBank/DDBJ whole genome shotgun (WGS) entry which is preliminary data.</text>
</comment>
<dbReference type="Proteomes" id="UP000218231">
    <property type="component" value="Unassembled WGS sequence"/>
</dbReference>
<evidence type="ECO:0000313" key="2">
    <source>
        <dbReference type="EMBL" id="PAV91571.1"/>
    </source>
</evidence>
<keyword evidence="3" id="KW-1185">Reference proteome</keyword>
<sequence length="388" mass="43359">MMEHENDSPVSSFYGKVARNDLMETDKSSTGKGKDNFARNETQPEEFHVVDPFDDPMLVTTAFIDIHLQDADGNSALMLAATDNRLLHVKGILMMAANTRKLFEVLEMRNNEGLTAWDIAVRANNQQSAMLISQFTKDYCNKNKIRGRPFSISSHGSGLSKRAMETNEKDITFDFDNSPQTRPAPDFGLSDNQTPNAYDTLKASISTSKGPVPLLRRLSRDRMPNNIRGHPMDNLKRSKSSHSRLISGPQRTASGDSLTSSNCVVNSPYSFNPPPLTHPPDSGLGMFSKIRDLFANKKSATIDENHVFNEFGNNALNEKMKLTQNVSSLPENKEDTDLFRSSPWTSTPPSHPMHSGIRLPPLANLGHRRRTASESRRKNKFIIPENDE</sequence>
<evidence type="ECO:0000256" key="1">
    <source>
        <dbReference type="SAM" id="MobiDB-lite"/>
    </source>
</evidence>
<reference evidence="2 3" key="1">
    <citation type="journal article" date="2017" name="Curr. Biol.">
        <title>Genome architecture and evolution of a unichromosomal asexual nematode.</title>
        <authorList>
            <person name="Fradin H."/>
            <person name="Zegar C."/>
            <person name="Gutwein M."/>
            <person name="Lucas J."/>
            <person name="Kovtun M."/>
            <person name="Corcoran D."/>
            <person name="Baugh L.R."/>
            <person name="Kiontke K."/>
            <person name="Gunsalus K."/>
            <person name="Fitch D.H."/>
            <person name="Piano F."/>
        </authorList>
    </citation>
    <scope>NUCLEOTIDE SEQUENCE [LARGE SCALE GENOMIC DNA]</scope>
    <source>
        <strain evidence="2">PF1309</strain>
    </source>
</reference>
<proteinExistence type="predicted"/>
<dbReference type="InterPro" id="IPR036770">
    <property type="entry name" value="Ankyrin_rpt-contain_sf"/>
</dbReference>
<organism evidence="2 3">
    <name type="scientific">Diploscapter pachys</name>
    <dbReference type="NCBI Taxonomy" id="2018661"/>
    <lineage>
        <taxon>Eukaryota</taxon>
        <taxon>Metazoa</taxon>
        <taxon>Ecdysozoa</taxon>
        <taxon>Nematoda</taxon>
        <taxon>Chromadorea</taxon>
        <taxon>Rhabditida</taxon>
        <taxon>Rhabditina</taxon>
        <taxon>Rhabditomorpha</taxon>
        <taxon>Rhabditoidea</taxon>
        <taxon>Rhabditidae</taxon>
        <taxon>Diploscapter</taxon>
    </lineage>
</organism>
<dbReference type="AlphaFoldDB" id="A0A2A2LZ89"/>
<feature type="compositionally biased region" description="Low complexity" evidence="1">
    <location>
        <begin position="341"/>
        <end position="355"/>
    </location>
</feature>
<gene>
    <name evidence="2" type="ORF">WR25_10884</name>
</gene>
<feature type="region of interest" description="Disordered" evidence="1">
    <location>
        <begin position="331"/>
        <end position="388"/>
    </location>
</feature>
<feature type="compositionally biased region" description="Polar residues" evidence="1">
    <location>
        <begin position="249"/>
        <end position="260"/>
    </location>
</feature>
<accession>A0A2A2LZ89</accession>
<evidence type="ECO:0000313" key="3">
    <source>
        <dbReference type="Proteomes" id="UP000218231"/>
    </source>
</evidence>
<protein>
    <submittedName>
        <fullName evidence="2">Uncharacterized protein</fullName>
    </submittedName>
</protein>
<dbReference type="EMBL" id="LIAE01006307">
    <property type="protein sequence ID" value="PAV91571.1"/>
    <property type="molecule type" value="Genomic_DNA"/>
</dbReference>
<dbReference type="SUPFAM" id="SSF48403">
    <property type="entry name" value="Ankyrin repeat"/>
    <property type="match status" value="1"/>
</dbReference>
<dbReference type="OrthoDB" id="10254686at2759"/>
<feature type="region of interest" description="Disordered" evidence="1">
    <location>
        <begin position="218"/>
        <end position="260"/>
    </location>
</feature>